<name>A0AAV2YSV9_9STRA</name>
<organism evidence="1 2">
    <name type="scientific">Lagenidium giganteum</name>
    <dbReference type="NCBI Taxonomy" id="4803"/>
    <lineage>
        <taxon>Eukaryota</taxon>
        <taxon>Sar</taxon>
        <taxon>Stramenopiles</taxon>
        <taxon>Oomycota</taxon>
        <taxon>Peronosporomycetes</taxon>
        <taxon>Pythiales</taxon>
        <taxon>Pythiaceae</taxon>
    </lineage>
</organism>
<dbReference type="EMBL" id="DAKRPA010000171">
    <property type="protein sequence ID" value="DAZ96319.1"/>
    <property type="molecule type" value="Genomic_DNA"/>
</dbReference>
<proteinExistence type="predicted"/>
<reference evidence="1" key="1">
    <citation type="submission" date="2022-11" db="EMBL/GenBank/DDBJ databases">
        <authorList>
            <person name="Morgan W.R."/>
            <person name="Tartar A."/>
        </authorList>
    </citation>
    <scope>NUCLEOTIDE SEQUENCE</scope>
    <source>
        <strain evidence="1">ARSEF 373</strain>
    </source>
</reference>
<dbReference type="Gene3D" id="3.40.50.300">
    <property type="entry name" value="P-loop containing nucleotide triphosphate hydrolases"/>
    <property type="match status" value="1"/>
</dbReference>
<dbReference type="Proteomes" id="UP001146120">
    <property type="component" value="Unassembled WGS sequence"/>
</dbReference>
<dbReference type="InterPro" id="IPR027417">
    <property type="entry name" value="P-loop_NTPase"/>
</dbReference>
<reference evidence="1" key="2">
    <citation type="journal article" date="2023" name="Microbiol Resour">
        <title>Decontamination and Annotation of the Draft Genome Sequence of the Oomycete Lagenidium giganteum ARSEF 373.</title>
        <authorList>
            <person name="Morgan W.R."/>
            <person name="Tartar A."/>
        </authorList>
    </citation>
    <scope>NUCLEOTIDE SEQUENCE</scope>
    <source>
        <strain evidence="1">ARSEF 373</strain>
    </source>
</reference>
<sequence length="52" mass="6048">MLIPHHMDQVLRFDRIIVMDKGHVVEMGSVEKLLSNPDGTFFERLETAPLKR</sequence>
<accession>A0AAV2YSV9</accession>
<evidence type="ECO:0000313" key="2">
    <source>
        <dbReference type="Proteomes" id="UP001146120"/>
    </source>
</evidence>
<keyword evidence="2" id="KW-1185">Reference proteome</keyword>
<evidence type="ECO:0000313" key="1">
    <source>
        <dbReference type="EMBL" id="DAZ96319.1"/>
    </source>
</evidence>
<gene>
    <name evidence="1" type="ORF">N0F65_008443</name>
</gene>
<dbReference type="SUPFAM" id="SSF52540">
    <property type="entry name" value="P-loop containing nucleoside triphosphate hydrolases"/>
    <property type="match status" value="1"/>
</dbReference>
<comment type="caution">
    <text evidence="1">The sequence shown here is derived from an EMBL/GenBank/DDBJ whole genome shotgun (WGS) entry which is preliminary data.</text>
</comment>
<dbReference type="AlphaFoldDB" id="A0AAV2YSV9"/>
<protein>
    <submittedName>
        <fullName evidence="1">Uncharacterized protein</fullName>
    </submittedName>
</protein>